<dbReference type="InterPro" id="IPR011711">
    <property type="entry name" value="GntR_C"/>
</dbReference>
<comment type="caution">
    <text evidence="5">The sequence shown here is derived from an EMBL/GenBank/DDBJ whole genome shotgun (WGS) entry which is preliminary data.</text>
</comment>
<dbReference type="Gene3D" id="1.10.10.10">
    <property type="entry name" value="Winged helix-like DNA-binding domain superfamily/Winged helix DNA-binding domain"/>
    <property type="match status" value="1"/>
</dbReference>
<keyword evidence="1" id="KW-0805">Transcription regulation</keyword>
<dbReference type="OrthoDB" id="8247358at2"/>
<dbReference type="InterPro" id="IPR036388">
    <property type="entry name" value="WH-like_DNA-bd_sf"/>
</dbReference>
<proteinExistence type="predicted"/>
<dbReference type="PANTHER" id="PTHR43537:SF51">
    <property type="entry name" value="HTH-TYPE TRANSCRIPTIONAL REGULATOR LGOR-RELATED"/>
    <property type="match status" value="1"/>
</dbReference>
<dbReference type="Gene3D" id="1.20.120.530">
    <property type="entry name" value="GntR ligand-binding domain-like"/>
    <property type="match status" value="1"/>
</dbReference>
<dbReference type="Pfam" id="PF00392">
    <property type="entry name" value="GntR"/>
    <property type="match status" value="1"/>
</dbReference>
<dbReference type="SUPFAM" id="SSF46785">
    <property type="entry name" value="Winged helix' DNA-binding domain"/>
    <property type="match status" value="1"/>
</dbReference>
<keyword evidence="6" id="KW-1185">Reference proteome</keyword>
<dbReference type="CDD" id="cd07377">
    <property type="entry name" value="WHTH_GntR"/>
    <property type="match status" value="1"/>
</dbReference>
<evidence type="ECO:0000313" key="5">
    <source>
        <dbReference type="EMBL" id="PSJ61904.1"/>
    </source>
</evidence>
<dbReference type="PROSITE" id="PS50949">
    <property type="entry name" value="HTH_GNTR"/>
    <property type="match status" value="1"/>
</dbReference>
<dbReference type="SMART" id="SM00345">
    <property type="entry name" value="HTH_GNTR"/>
    <property type="match status" value="1"/>
</dbReference>
<dbReference type="GO" id="GO:0003677">
    <property type="term" value="F:DNA binding"/>
    <property type="evidence" value="ECO:0007669"/>
    <property type="project" value="UniProtKB-KW"/>
</dbReference>
<evidence type="ECO:0000256" key="1">
    <source>
        <dbReference type="ARBA" id="ARBA00023015"/>
    </source>
</evidence>
<dbReference type="PANTHER" id="PTHR43537">
    <property type="entry name" value="TRANSCRIPTIONAL REGULATOR, GNTR FAMILY"/>
    <property type="match status" value="1"/>
</dbReference>
<protein>
    <submittedName>
        <fullName evidence="5">GntR family transcriptional regulator</fullName>
    </submittedName>
</protein>
<gene>
    <name evidence="5" type="ORF">C7I84_08955</name>
</gene>
<dbReference type="SMART" id="SM00895">
    <property type="entry name" value="FCD"/>
    <property type="match status" value="1"/>
</dbReference>
<dbReference type="Proteomes" id="UP000241229">
    <property type="component" value="Unassembled WGS sequence"/>
</dbReference>
<name>A0A2P7SHE6_9HYPH</name>
<keyword evidence="3" id="KW-0804">Transcription</keyword>
<dbReference type="InterPro" id="IPR000524">
    <property type="entry name" value="Tscrpt_reg_HTH_GntR"/>
</dbReference>
<keyword evidence="2" id="KW-0238">DNA-binding</keyword>
<dbReference type="Pfam" id="PF07729">
    <property type="entry name" value="FCD"/>
    <property type="match status" value="1"/>
</dbReference>
<dbReference type="PRINTS" id="PR00035">
    <property type="entry name" value="HTHGNTR"/>
</dbReference>
<sequence>MRVLERGPSLTDQAAQEIRARIVRGVFQLGEPLSEITLANELGVSKTPVREALMELKRQGLVEVHPQRGTFVFEMDATQVRKLSELRAILETAALKLAVANDAPGLRTRWQRIVEEMRAALAEADAERYRTLDGEFHRVMFELADNPYLLEAFDLIAFRVQALRNRLSLDPTLNSTSFDEHVRLAAMVPDSGSIDEIVDLLGRHIEWTREHYLVELASAAETVSPARQKQRRRADEA</sequence>
<evidence type="ECO:0000313" key="6">
    <source>
        <dbReference type="Proteomes" id="UP000241229"/>
    </source>
</evidence>
<dbReference type="SUPFAM" id="SSF48008">
    <property type="entry name" value="GntR ligand-binding domain-like"/>
    <property type="match status" value="1"/>
</dbReference>
<dbReference type="GO" id="GO:0003700">
    <property type="term" value="F:DNA-binding transcription factor activity"/>
    <property type="evidence" value="ECO:0007669"/>
    <property type="project" value="InterPro"/>
</dbReference>
<dbReference type="InterPro" id="IPR008920">
    <property type="entry name" value="TF_FadR/GntR_C"/>
</dbReference>
<dbReference type="InterPro" id="IPR036390">
    <property type="entry name" value="WH_DNA-bd_sf"/>
</dbReference>
<accession>A0A2P7SHE6</accession>
<reference evidence="5 6" key="1">
    <citation type="submission" date="2018-03" db="EMBL/GenBank/DDBJ databases">
        <title>The draft genome of Mesorhizobium sp. 6GN-30.</title>
        <authorList>
            <person name="Liu L."/>
            <person name="Li L."/>
            <person name="Wang T."/>
            <person name="Zhang X."/>
            <person name="Liang L."/>
        </authorList>
    </citation>
    <scope>NUCLEOTIDE SEQUENCE [LARGE SCALE GENOMIC DNA]</scope>
    <source>
        <strain evidence="5 6">6GN30</strain>
    </source>
</reference>
<dbReference type="AlphaFoldDB" id="A0A2P7SHE6"/>
<dbReference type="EMBL" id="PXYK01000007">
    <property type="protein sequence ID" value="PSJ61904.1"/>
    <property type="molecule type" value="Genomic_DNA"/>
</dbReference>
<feature type="domain" description="HTH gntR-type" evidence="4">
    <location>
        <begin position="8"/>
        <end position="75"/>
    </location>
</feature>
<evidence type="ECO:0000259" key="4">
    <source>
        <dbReference type="PROSITE" id="PS50949"/>
    </source>
</evidence>
<organism evidence="5 6">
    <name type="scientific">Kumtagia ephedrae</name>
    <dbReference type="NCBI Taxonomy" id="2116701"/>
    <lineage>
        <taxon>Bacteria</taxon>
        <taxon>Pseudomonadati</taxon>
        <taxon>Pseudomonadota</taxon>
        <taxon>Alphaproteobacteria</taxon>
        <taxon>Hyphomicrobiales</taxon>
        <taxon>Phyllobacteriaceae</taxon>
        <taxon>Kumtagia</taxon>
    </lineage>
</organism>
<evidence type="ECO:0000256" key="3">
    <source>
        <dbReference type="ARBA" id="ARBA00023163"/>
    </source>
</evidence>
<evidence type="ECO:0000256" key="2">
    <source>
        <dbReference type="ARBA" id="ARBA00023125"/>
    </source>
</evidence>